<sequence length="51" mass="5672">MDLIKVKMVAAVAKKRSELKRGCENGGSEKGRRRLGEEGERPTHFKTSIGE</sequence>
<reference evidence="2" key="1">
    <citation type="submission" date="2023-03" db="UniProtKB">
        <authorList>
            <consortium name="EnsemblPlants"/>
        </authorList>
    </citation>
    <scope>IDENTIFICATION</scope>
</reference>
<name>A0A9I9DA11_CUCME</name>
<protein>
    <submittedName>
        <fullName evidence="2">Uncharacterized protein</fullName>
    </submittedName>
</protein>
<accession>A0A9I9DA11</accession>
<evidence type="ECO:0000313" key="2">
    <source>
        <dbReference type="EnsemblPlants" id="MELO3C015561.2.1"/>
    </source>
</evidence>
<dbReference type="EnsemblPlants" id="MELO3C015561.2.1">
    <property type="protein sequence ID" value="MELO3C015561.2.1"/>
    <property type="gene ID" value="MELO3C015561.2"/>
</dbReference>
<feature type="compositionally biased region" description="Basic and acidic residues" evidence="1">
    <location>
        <begin position="21"/>
        <end position="43"/>
    </location>
</feature>
<dbReference type="Gramene" id="MELO3C015561.2.1">
    <property type="protein sequence ID" value="MELO3C015561.2.1"/>
    <property type="gene ID" value="MELO3C015561.2"/>
</dbReference>
<organism evidence="2">
    <name type="scientific">Cucumis melo</name>
    <name type="common">Muskmelon</name>
    <dbReference type="NCBI Taxonomy" id="3656"/>
    <lineage>
        <taxon>Eukaryota</taxon>
        <taxon>Viridiplantae</taxon>
        <taxon>Streptophyta</taxon>
        <taxon>Embryophyta</taxon>
        <taxon>Tracheophyta</taxon>
        <taxon>Spermatophyta</taxon>
        <taxon>Magnoliopsida</taxon>
        <taxon>eudicotyledons</taxon>
        <taxon>Gunneridae</taxon>
        <taxon>Pentapetalae</taxon>
        <taxon>rosids</taxon>
        <taxon>fabids</taxon>
        <taxon>Cucurbitales</taxon>
        <taxon>Cucurbitaceae</taxon>
        <taxon>Benincaseae</taxon>
        <taxon>Cucumis</taxon>
    </lineage>
</organism>
<feature type="region of interest" description="Disordered" evidence="1">
    <location>
        <begin position="21"/>
        <end position="51"/>
    </location>
</feature>
<dbReference type="AlphaFoldDB" id="A0A9I9DA11"/>
<evidence type="ECO:0000256" key="1">
    <source>
        <dbReference type="SAM" id="MobiDB-lite"/>
    </source>
</evidence>
<proteinExistence type="predicted"/>